<keyword evidence="2" id="KW-1133">Transmembrane helix</keyword>
<keyword evidence="4" id="KW-1185">Reference proteome</keyword>
<feature type="region of interest" description="Disordered" evidence="1">
    <location>
        <begin position="312"/>
        <end position="338"/>
    </location>
</feature>
<feature type="compositionally biased region" description="Polar residues" evidence="1">
    <location>
        <begin position="323"/>
        <end position="338"/>
    </location>
</feature>
<sequence>MSQSLESYGSPTPQENHTIQFLRSPANDVNHDVGALDNQDHSQHYKQILATIKIAKDATLSGSLDKFVDNFDSGLILKALRSRHVNLSKGGTDLFQVLHNKAMWSRKQSVCSALSGVSKGDEPLAAGIRVYPFAVALRVRVLQIVCGIGGLVVGAVGWLEEKQKPALGLGVPAGAITVVAATTSVYFSRGFGGWNTARSRTSRSWGAPWRVLGPAPCAAVPLTALWTVAIAAHIAMLAICIRTLMNLGCSSTTCVGVAVAQLVVSISTLAATVYMLQLDLRFDPAVTPPRPSDAHICTAVSMVPLTSVAVNSGNSGDGETGSPFGNNKNPQSPQIEPT</sequence>
<organism evidence="3 4">
    <name type="scientific">Papilio xuthus</name>
    <name type="common">Asian swallowtail butterfly</name>
    <dbReference type="NCBI Taxonomy" id="66420"/>
    <lineage>
        <taxon>Eukaryota</taxon>
        <taxon>Metazoa</taxon>
        <taxon>Ecdysozoa</taxon>
        <taxon>Arthropoda</taxon>
        <taxon>Hexapoda</taxon>
        <taxon>Insecta</taxon>
        <taxon>Pterygota</taxon>
        <taxon>Neoptera</taxon>
        <taxon>Endopterygota</taxon>
        <taxon>Lepidoptera</taxon>
        <taxon>Glossata</taxon>
        <taxon>Ditrysia</taxon>
        <taxon>Papilionoidea</taxon>
        <taxon>Papilionidae</taxon>
        <taxon>Papilioninae</taxon>
        <taxon>Papilio</taxon>
    </lineage>
</organism>
<dbReference type="Proteomes" id="UP000053268">
    <property type="component" value="Unassembled WGS sequence"/>
</dbReference>
<feature type="transmembrane region" description="Helical" evidence="2">
    <location>
        <begin position="166"/>
        <end position="187"/>
    </location>
</feature>
<keyword evidence="2" id="KW-0812">Transmembrane</keyword>
<dbReference type="STRING" id="66420.A0A194QAD5"/>
<name>A0A194QAD5_PAPXU</name>
<evidence type="ECO:0000313" key="4">
    <source>
        <dbReference type="Proteomes" id="UP000053268"/>
    </source>
</evidence>
<proteinExistence type="predicted"/>
<gene>
    <name evidence="3" type="ORF">RR46_08191</name>
</gene>
<evidence type="ECO:0000256" key="2">
    <source>
        <dbReference type="SAM" id="Phobius"/>
    </source>
</evidence>
<feature type="transmembrane region" description="Helical" evidence="2">
    <location>
        <begin position="218"/>
        <end position="241"/>
    </location>
</feature>
<keyword evidence="2" id="KW-0472">Membrane</keyword>
<evidence type="ECO:0000313" key="3">
    <source>
        <dbReference type="EMBL" id="KPJ02394.1"/>
    </source>
</evidence>
<feature type="transmembrane region" description="Helical" evidence="2">
    <location>
        <begin position="253"/>
        <end position="276"/>
    </location>
</feature>
<dbReference type="EMBL" id="KQ459249">
    <property type="protein sequence ID" value="KPJ02394.1"/>
    <property type="molecule type" value="Genomic_DNA"/>
</dbReference>
<feature type="transmembrane region" description="Helical" evidence="2">
    <location>
        <begin position="141"/>
        <end position="159"/>
    </location>
</feature>
<evidence type="ECO:0000256" key="1">
    <source>
        <dbReference type="SAM" id="MobiDB-lite"/>
    </source>
</evidence>
<dbReference type="AlphaFoldDB" id="A0A194QAD5"/>
<reference evidence="3 4" key="1">
    <citation type="journal article" date="2015" name="Nat. Commun.">
        <title>Outbred genome sequencing and CRISPR/Cas9 gene editing in butterflies.</title>
        <authorList>
            <person name="Li X."/>
            <person name="Fan D."/>
            <person name="Zhang W."/>
            <person name="Liu G."/>
            <person name="Zhang L."/>
            <person name="Zhao L."/>
            <person name="Fang X."/>
            <person name="Chen L."/>
            <person name="Dong Y."/>
            <person name="Chen Y."/>
            <person name="Ding Y."/>
            <person name="Zhao R."/>
            <person name="Feng M."/>
            <person name="Zhu Y."/>
            <person name="Feng Y."/>
            <person name="Jiang X."/>
            <person name="Zhu D."/>
            <person name="Xiang H."/>
            <person name="Feng X."/>
            <person name="Li S."/>
            <person name="Wang J."/>
            <person name="Zhang G."/>
            <person name="Kronforst M.R."/>
            <person name="Wang W."/>
        </authorList>
    </citation>
    <scope>NUCLEOTIDE SEQUENCE [LARGE SCALE GENOMIC DNA]</scope>
    <source>
        <strain evidence="3">Ya'a_city_454_Px</strain>
        <tissue evidence="3">Whole body</tissue>
    </source>
</reference>
<accession>A0A194QAD5</accession>
<protein>
    <submittedName>
        <fullName evidence="3">Uncharacterized protein</fullName>
    </submittedName>
</protein>